<name>A0ABP0GGI6_CLALP</name>
<gene>
    <name evidence="3" type="ORF">CVLEPA_LOCUS23145</name>
</gene>
<dbReference type="SUPFAM" id="SSF101288">
    <property type="entry name" value="L27 domain"/>
    <property type="match status" value="1"/>
</dbReference>
<feature type="compositionally biased region" description="Basic and acidic residues" evidence="1">
    <location>
        <begin position="78"/>
        <end position="89"/>
    </location>
</feature>
<keyword evidence="4" id="KW-1185">Reference proteome</keyword>
<dbReference type="InterPro" id="IPR015143">
    <property type="entry name" value="L27_1"/>
</dbReference>
<dbReference type="SMART" id="SM00569">
    <property type="entry name" value="L27"/>
    <property type="match status" value="1"/>
</dbReference>
<dbReference type="InterPro" id="IPR004172">
    <property type="entry name" value="L27_dom"/>
</dbReference>
<evidence type="ECO:0000256" key="1">
    <source>
        <dbReference type="SAM" id="MobiDB-lite"/>
    </source>
</evidence>
<evidence type="ECO:0000259" key="2">
    <source>
        <dbReference type="PROSITE" id="PS51022"/>
    </source>
</evidence>
<dbReference type="Gene3D" id="1.10.287.470">
    <property type="entry name" value="Helix hairpin bin"/>
    <property type="match status" value="1"/>
</dbReference>
<accession>A0ABP0GGI6</accession>
<dbReference type="InterPro" id="IPR036892">
    <property type="entry name" value="L27_dom_sf"/>
</dbReference>
<protein>
    <recommendedName>
        <fullName evidence="2">L27 domain-containing protein</fullName>
    </recommendedName>
</protein>
<organism evidence="3 4">
    <name type="scientific">Clavelina lepadiformis</name>
    <name type="common">Light-bulb sea squirt</name>
    <name type="synonym">Ascidia lepadiformis</name>
    <dbReference type="NCBI Taxonomy" id="159417"/>
    <lineage>
        <taxon>Eukaryota</taxon>
        <taxon>Metazoa</taxon>
        <taxon>Chordata</taxon>
        <taxon>Tunicata</taxon>
        <taxon>Ascidiacea</taxon>
        <taxon>Aplousobranchia</taxon>
        <taxon>Clavelinidae</taxon>
        <taxon>Clavelina</taxon>
    </lineage>
</organism>
<proteinExistence type="predicted"/>
<sequence>MITMPLKKQDADRALSLLEQYHLKLNKPGDTPLRDALEKVMVIFRSELFHALIDIQQYYELTLIECAIPTDQRDQLLEEHPQHGNDSDFHNSFPFQHNNNANAQIRTQTLIGSLDSGK</sequence>
<evidence type="ECO:0000313" key="3">
    <source>
        <dbReference type="EMBL" id="CAK8690538.1"/>
    </source>
</evidence>
<dbReference type="PROSITE" id="PS51022">
    <property type="entry name" value="L27"/>
    <property type="match status" value="1"/>
</dbReference>
<dbReference type="Pfam" id="PF09058">
    <property type="entry name" value="L27_1"/>
    <property type="match status" value="1"/>
</dbReference>
<feature type="region of interest" description="Disordered" evidence="1">
    <location>
        <begin position="78"/>
        <end position="97"/>
    </location>
</feature>
<evidence type="ECO:0000313" key="4">
    <source>
        <dbReference type="Proteomes" id="UP001642483"/>
    </source>
</evidence>
<dbReference type="EMBL" id="CAWYQH010000119">
    <property type="protein sequence ID" value="CAK8690538.1"/>
    <property type="molecule type" value="Genomic_DNA"/>
</dbReference>
<dbReference type="Proteomes" id="UP001642483">
    <property type="component" value="Unassembled WGS sequence"/>
</dbReference>
<feature type="domain" description="L27" evidence="2">
    <location>
        <begin position="7"/>
        <end position="67"/>
    </location>
</feature>
<reference evidence="3 4" key="1">
    <citation type="submission" date="2024-02" db="EMBL/GenBank/DDBJ databases">
        <authorList>
            <person name="Daric V."/>
            <person name="Darras S."/>
        </authorList>
    </citation>
    <scope>NUCLEOTIDE SEQUENCE [LARGE SCALE GENOMIC DNA]</scope>
</reference>
<comment type="caution">
    <text evidence="3">The sequence shown here is derived from an EMBL/GenBank/DDBJ whole genome shotgun (WGS) entry which is preliminary data.</text>
</comment>